<dbReference type="AlphaFoldDB" id="A0A8J9X546"/>
<evidence type="ECO:0000256" key="6">
    <source>
        <dbReference type="ARBA" id="ARBA00022723"/>
    </source>
</evidence>
<dbReference type="InterPro" id="IPR009050">
    <property type="entry name" value="Globin-like_sf"/>
</dbReference>
<keyword evidence="6" id="KW-0479">Metal-binding</keyword>
<dbReference type="GO" id="GO:0046872">
    <property type="term" value="F:metal ion binding"/>
    <property type="evidence" value="ECO:0007669"/>
    <property type="project" value="UniProtKB-KW"/>
</dbReference>
<dbReference type="GO" id="GO:0019825">
    <property type="term" value="F:oxygen binding"/>
    <property type="evidence" value="ECO:0007669"/>
    <property type="project" value="InterPro"/>
</dbReference>
<keyword evidence="12" id="KW-0561">Oxygen transport</keyword>
<protein>
    <recommendedName>
        <fullName evidence="3">nitric oxide dioxygenase</fullName>
        <ecNumber evidence="3">1.14.12.17</ecNumber>
    </recommendedName>
</protein>
<keyword evidence="12" id="KW-0813">Transport</keyword>
<accession>A0A8J9X546</accession>
<comment type="catalytic activity">
    <reaction evidence="11">
        <text>2 nitric oxide + NADPH + 2 O2 = 2 nitrate + NADP(+) + H(+)</text>
        <dbReference type="Rhea" id="RHEA:19465"/>
        <dbReference type="ChEBI" id="CHEBI:15378"/>
        <dbReference type="ChEBI" id="CHEBI:15379"/>
        <dbReference type="ChEBI" id="CHEBI:16480"/>
        <dbReference type="ChEBI" id="CHEBI:17632"/>
        <dbReference type="ChEBI" id="CHEBI:57783"/>
        <dbReference type="ChEBI" id="CHEBI:58349"/>
        <dbReference type="EC" id="1.14.12.17"/>
    </reaction>
</comment>
<evidence type="ECO:0000256" key="2">
    <source>
        <dbReference type="ARBA" id="ARBA00006401"/>
    </source>
</evidence>
<dbReference type="GO" id="GO:0071500">
    <property type="term" value="P:cellular response to nitrosative stress"/>
    <property type="evidence" value="ECO:0007669"/>
    <property type="project" value="TreeGrafter"/>
</dbReference>
<comment type="similarity">
    <text evidence="12">Belongs to the globin family.</text>
</comment>
<evidence type="ECO:0000313" key="15">
    <source>
        <dbReference type="EMBL" id="CAG9288498.1"/>
    </source>
</evidence>
<comment type="catalytic activity">
    <reaction evidence="10">
        <text>2 nitric oxide + NADH + 2 O2 = 2 nitrate + NAD(+) + H(+)</text>
        <dbReference type="Rhea" id="RHEA:19469"/>
        <dbReference type="ChEBI" id="CHEBI:15378"/>
        <dbReference type="ChEBI" id="CHEBI:15379"/>
        <dbReference type="ChEBI" id="CHEBI:16480"/>
        <dbReference type="ChEBI" id="CHEBI:17632"/>
        <dbReference type="ChEBI" id="CHEBI:57540"/>
        <dbReference type="ChEBI" id="CHEBI:57945"/>
        <dbReference type="EC" id="1.14.12.17"/>
    </reaction>
</comment>
<evidence type="ECO:0000256" key="7">
    <source>
        <dbReference type="ARBA" id="ARBA00022857"/>
    </source>
</evidence>
<dbReference type="GO" id="GO:0008941">
    <property type="term" value="F:nitric oxide dioxygenase NAD(P)H activity"/>
    <property type="evidence" value="ECO:0007669"/>
    <property type="project" value="UniProtKB-EC"/>
</dbReference>
<keyword evidence="4" id="KW-0216">Detoxification</keyword>
<dbReference type="PANTHER" id="PTHR43396:SF3">
    <property type="entry name" value="FLAVOHEMOPROTEIN"/>
    <property type="match status" value="1"/>
</dbReference>
<dbReference type="InterPro" id="IPR012292">
    <property type="entry name" value="Globin/Proto"/>
</dbReference>
<feature type="domain" description="FAD-binding FR-type" evidence="14">
    <location>
        <begin position="166"/>
        <end position="280"/>
    </location>
</feature>
<keyword evidence="9" id="KW-0520">NAD</keyword>
<dbReference type="InterPro" id="IPR017927">
    <property type="entry name" value="FAD-bd_FR_type"/>
</dbReference>
<evidence type="ECO:0000256" key="1">
    <source>
        <dbReference type="ARBA" id="ARBA00001970"/>
    </source>
</evidence>
<dbReference type="CDD" id="cd08922">
    <property type="entry name" value="FHb-globin"/>
    <property type="match status" value="1"/>
</dbReference>
<keyword evidence="8" id="KW-0408">Iron</keyword>
<evidence type="ECO:0000256" key="3">
    <source>
        <dbReference type="ARBA" id="ARBA00012229"/>
    </source>
</evidence>
<dbReference type="Proteomes" id="UP000836788">
    <property type="component" value="Chromosome 3"/>
</dbReference>
<evidence type="ECO:0000256" key="12">
    <source>
        <dbReference type="RuleBase" id="RU000356"/>
    </source>
</evidence>
<dbReference type="PANTHER" id="PTHR43396">
    <property type="entry name" value="FLAVOHEMOPROTEIN"/>
    <property type="match status" value="1"/>
</dbReference>
<dbReference type="PROSITE" id="PS51384">
    <property type="entry name" value="FAD_FR"/>
    <property type="match status" value="1"/>
</dbReference>
<dbReference type="SUPFAM" id="SSF52343">
    <property type="entry name" value="Ferredoxin reductase-like, C-terminal NADP-linked domain"/>
    <property type="match status" value="1"/>
</dbReference>
<dbReference type="GO" id="GO:0046210">
    <property type="term" value="P:nitric oxide catabolic process"/>
    <property type="evidence" value="ECO:0007669"/>
    <property type="project" value="TreeGrafter"/>
</dbReference>
<evidence type="ECO:0000256" key="11">
    <source>
        <dbReference type="ARBA" id="ARBA00049433"/>
    </source>
</evidence>
<proteinExistence type="inferred from homology"/>
<evidence type="ECO:0000256" key="9">
    <source>
        <dbReference type="ARBA" id="ARBA00023027"/>
    </source>
</evidence>
<organism evidence="15">
    <name type="scientific">Phaeodactylum tricornutum</name>
    <name type="common">Diatom</name>
    <dbReference type="NCBI Taxonomy" id="2850"/>
    <lineage>
        <taxon>Eukaryota</taxon>
        <taxon>Sar</taxon>
        <taxon>Stramenopiles</taxon>
        <taxon>Ochrophyta</taxon>
        <taxon>Bacillariophyta</taxon>
        <taxon>Bacillariophyceae</taxon>
        <taxon>Bacillariophycidae</taxon>
        <taxon>Naviculales</taxon>
        <taxon>Phaeodactylaceae</taxon>
        <taxon>Phaeodactylum</taxon>
    </lineage>
</organism>
<dbReference type="InterPro" id="IPR017938">
    <property type="entry name" value="Riboflavin_synthase-like_b-brl"/>
</dbReference>
<evidence type="ECO:0000259" key="13">
    <source>
        <dbReference type="PROSITE" id="PS01033"/>
    </source>
</evidence>
<dbReference type="Gene3D" id="2.40.30.10">
    <property type="entry name" value="Translation factors"/>
    <property type="match status" value="1"/>
</dbReference>
<dbReference type="EC" id="1.14.12.17" evidence="3"/>
<gene>
    <name evidence="15" type="ORF">PTTT1_LOCUS38723</name>
</gene>
<dbReference type="Gene3D" id="3.40.50.80">
    <property type="entry name" value="Nucleotide-binding domain of ferredoxin-NADP reductase (FNR) module"/>
    <property type="match status" value="1"/>
</dbReference>
<dbReference type="PROSITE" id="PS01033">
    <property type="entry name" value="GLOBIN"/>
    <property type="match status" value="1"/>
</dbReference>
<dbReference type="GO" id="GO:0005344">
    <property type="term" value="F:oxygen carrier activity"/>
    <property type="evidence" value="ECO:0007669"/>
    <property type="project" value="UniProtKB-KW"/>
</dbReference>
<dbReference type="SUPFAM" id="SSF63380">
    <property type="entry name" value="Riboflavin synthase domain-like"/>
    <property type="match status" value="1"/>
</dbReference>
<dbReference type="InterPro" id="IPR000971">
    <property type="entry name" value="Globin"/>
</dbReference>
<evidence type="ECO:0000256" key="8">
    <source>
        <dbReference type="ARBA" id="ARBA00023004"/>
    </source>
</evidence>
<sequence>MSSIISDESFQLVRATAPVVAEHIEEITGTFYPKMLGRHPELYQFFNESNQRAVPGLCPAASGVVTTRQSKTLGDAVVQYALNIDKLENLNEAVLRIAHKHCALGVKAEHYQIVHDNLMEAIGEVLGSAVTPEVAAAWSEAVMALGKIFIEEEQKLYNEAEKLQWSGPKEFIITDIIDETPVVKSFRMKCKDGQKVCPFKPGQYLSIYEQPNNKKYFAPRHYTITSQPEDDFYQITIKKLIDPAVPDDRTHDGILSHYLHSKNVNDVIKLGPIFGPEVLLQGEKSRVAAFISVGIGITPTMGILPTAVKERPRIAVFHGDVNGSNHVSREALEEFGNEQSLFSYSYFSPNEADTKPQHYSEGLLTGSKIVDKLKDAGVNFATGTDYFICAGPTVAPILVNELRELGVDKKLLHLEFFGPFVSLIEE</sequence>
<dbReference type="SUPFAM" id="SSF46458">
    <property type="entry name" value="Globin-like"/>
    <property type="match status" value="1"/>
</dbReference>
<keyword evidence="7" id="KW-0521">NADP</keyword>
<comment type="similarity">
    <text evidence="2">In the C-terminal section; belongs to the flavoprotein pyridine nucleotide cytochrome reductase family.</text>
</comment>
<dbReference type="GO" id="GO:0009636">
    <property type="term" value="P:response to toxic substance"/>
    <property type="evidence" value="ECO:0007669"/>
    <property type="project" value="UniProtKB-KW"/>
</dbReference>
<feature type="domain" description="Globin" evidence="13">
    <location>
        <begin position="4"/>
        <end position="154"/>
    </location>
</feature>
<evidence type="ECO:0000256" key="4">
    <source>
        <dbReference type="ARBA" id="ARBA00022575"/>
    </source>
</evidence>
<dbReference type="InterPro" id="IPR039261">
    <property type="entry name" value="FNR_nucleotide-bd"/>
</dbReference>
<comment type="cofactor">
    <cofactor evidence="1">
        <name>heme b</name>
        <dbReference type="ChEBI" id="CHEBI:60344"/>
    </cofactor>
</comment>
<evidence type="ECO:0000259" key="14">
    <source>
        <dbReference type="PROSITE" id="PS51384"/>
    </source>
</evidence>
<dbReference type="Gene3D" id="1.10.490.10">
    <property type="entry name" value="Globins"/>
    <property type="match status" value="1"/>
</dbReference>
<name>A0A8J9X546_PHATR</name>
<reference evidence="15" key="1">
    <citation type="submission" date="2022-02" db="EMBL/GenBank/DDBJ databases">
        <authorList>
            <person name="Giguere J D."/>
        </authorList>
    </citation>
    <scope>NUCLEOTIDE SEQUENCE</scope>
    <source>
        <strain evidence="15">CCAP 1055/1</strain>
    </source>
</reference>
<dbReference type="Pfam" id="PF00042">
    <property type="entry name" value="Globin"/>
    <property type="match status" value="1"/>
</dbReference>
<dbReference type="GO" id="GO:0071949">
    <property type="term" value="F:FAD binding"/>
    <property type="evidence" value="ECO:0007669"/>
    <property type="project" value="TreeGrafter"/>
</dbReference>
<keyword evidence="5 12" id="KW-0349">Heme</keyword>
<dbReference type="EMBL" id="OU594944">
    <property type="protein sequence ID" value="CAG9288498.1"/>
    <property type="molecule type" value="Genomic_DNA"/>
</dbReference>
<evidence type="ECO:0000256" key="10">
    <source>
        <dbReference type="ARBA" id="ARBA00048649"/>
    </source>
</evidence>
<dbReference type="InterPro" id="IPR008333">
    <property type="entry name" value="Cbr1-like_FAD-bd_dom"/>
</dbReference>
<dbReference type="GO" id="GO:0020037">
    <property type="term" value="F:heme binding"/>
    <property type="evidence" value="ECO:0007669"/>
    <property type="project" value="InterPro"/>
</dbReference>
<evidence type="ECO:0000256" key="5">
    <source>
        <dbReference type="ARBA" id="ARBA00022617"/>
    </source>
</evidence>
<dbReference type="Pfam" id="PF00970">
    <property type="entry name" value="FAD_binding_6"/>
    <property type="match status" value="1"/>
</dbReference>